<dbReference type="AlphaFoldDB" id="A0A4V1IWE5"/>
<evidence type="ECO:0000313" key="3">
    <source>
        <dbReference type="Proteomes" id="UP000271241"/>
    </source>
</evidence>
<keyword evidence="1" id="KW-0812">Transmembrane</keyword>
<reference evidence="3" key="1">
    <citation type="journal article" date="2018" name="Nat. Microbiol.">
        <title>Leveraging single-cell genomics to expand the fungal tree of life.</title>
        <authorList>
            <person name="Ahrendt S.R."/>
            <person name="Quandt C.A."/>
            <person name="Ciobanu D."/>
            <person name="Clum A."/>
            <person name="Salamov A."/>
            <person name="Andreopoulos B."/>
            <person name="Cheng J.F."/>
            <person name="Woyke T."/>
            <person name="Pelin A."/>
            <person name="Henrissat B."/>
            <person name="Reynolds N.K."/>
            <person name="Benny G.L."/>
            <person name="Smith M.E."/>
            <person name="James T.Y."/>
            <person name="Grigoriev I.V."/>
        </authorList>
    </citation>
    <scope>NUCLEOTIDE SEQUENCE [LARGE SCALE GENOMIC DNA]</scope>
    <source>
        <strain evidence="3">RSA 1356</strain>
    </source>
</reference>
<accession>A0A4V1IWE5</accession>
<evidence type="ECO:0000256" key="1">
    <source>
        <dbReference type="SAM" id="Phobius"/>
    </source>
</evidence>
<protein>
    <submittedName>
        <fullName evidence="2">Uncharacterized protein</fullName>
    </submittedName>
</protein>
<feature type="transmembrane region" description="Helical" evidence="1">
    <location>
        <begin position="171"/>
        <end position="191"/>
    </location>
</feature>
<proteinExistence type="predicted"/>
<feature type="transmembrane region" description="Helical" evidence="1">
    <location>
        <begin position="211"/>
        <end position="230"/>
    </location>
</feature>
<feature type="transmembrane region" description="Helical" evidence="1">
    <location>
        <begin position="82"/>
        <end position="105"/>
    </location>
</feature>
<name>A0A4V1IWE5_9FUNG</name>
<sequence>MHLVVPPPHHPECDYTWNIHGCDRSELHLILHIVGIIAHLGVAGYGIYILHVFAAYATMSGARYDPSRIGGRRRRPFFRRPLYISSALFTAFLIVRALLFLSTVLDAVDTLAIRALLITVSFWPGFWGVLLYTVPFLSTARRAFQSMSDVAKAYPDTFAPVWVPSRLGMRLGAGLIALAGTVIPAVLARLSGQSGDRGDWDSFQMYHRASWGLWGSLLVLLGIAYGYYAFIIGSNLRLIAAHQKQIAKRTREEQDVEVDVANRGDSDIIRLPERVATCHTLATADESAGIAHVTARTSNERTVPAVSRGASLRSISQPSLWKSSFVPLEEDLDEAPAVRLTTQSGAMSLNASISSPRSARWTPPAPPASPGIVGIRYRAACELYATANMWNLSHLASSLPAFLWAFLHVEIISSPTGNIVSEVLIVVLLWPAIIFLFFWRVKYLAQSKWRQ</sequence>
<keyword evidence="3" id="KW-1185">Reference proteome</keyword>
<gene>
    <name evidence="2" type="ORF">THASP1DRAFT_30897</name>
</gene>
<keyword evidence="1" id="KW-0472">Membrane</keyword>
<feature type="transmembrane region" description="Helical" evidence="1">
    <location>
        <begin position="419"/>
        <end position="441"/>
    </location>
</feature>
<dbReference type="Proteomes" id="UP000271241">
    <property type="component" value="Unassembled WGS sequence"/>
</dbReference>
<keyword evidence="1" id="KW-1133">Transmembrane helix</keyword>
<dbReference type="EMBL" id="KZ992741">
    <property type="protein sequence ID" value="RKP07279.1"/>
    <property type="molecule type" value="Genomic_DNA"/>
</dbReference>
<evidence type="ECO:0000313" key="2">
    <source>
        <dbReference type="EMBL" id="RKP07279.1"/>
    </source>
</evidence>
<feature type="transmembrane region" description="Helical" evidence="1">
    <location>
        <begin position="111"/>
        <end position="137"/>
    </location>
</feature>
<organism evidence="2 3">
    <name type="scientific">Thamnocephalis sphaerospora</name>
    <dbReference type="NCBI Taxonomy" id="78915"/>
    <lineage>
        <taxon>Eukaryota</taxon>
        <taxon>Fungi</taxon>
        <taxon>Fungi incertae sedis</taxon>
        <taxon>Zoopagomycota</taxon>
        <taxon>Zoopagomycotina</taxon>
        <taxon>Zoopagomycetes</taxon>
        <taxon>Zoopagales</taxon>
        <taxon>Sigmoideomycetaceae</taxon>
        <taxon>Thamnocephalis</taxon>
    </lineage>
</organism>
<feature type="transmembrane region" description="Helical" evidence="1">
    <location>
        <begin position="383"/>
        <end position="407"/>
    </location>
</feature>
<feature type="transmembrane region" description="Helical" evidence="1">
    <location>
        <begin position="29"/>
        <end position="58"/>
    </location>
</feature>